<evidence type="ECO:0000259" key="4">
    <source>
        <dbReference type="Pfam" id="PF03959"/>
    </source>
</evidence>
<dbReference type="FunCoup" id="E9FVY6">
    <property type="interactions" value="1110"/>
</dbReference>
<keyword evidence="2" id="KW-0378">Hydrolase</keyword>
<feature type="compositionally biased region" description="Basic and acidic residues" evidence="3">
    <location>
        <begin position="61"/>
        <end position="70"/>
    </location>
</feature>
<gene>
    <name evidence="5" type="ORF">DAPPUDRAFT_220828</name>
</gene>
<dbReference type="GO" id="GO:0016787">
    <property type="term" value="F:hydrolase activity"/>
    <property type="evidence" value="ECO:0000318"/>
    <property type="project" value="GO_Central"/>
</dbReference>
<dbReference type="PANTHER" id="PTHR48070">
    <property type="entry name" value="ESTERASE OVCA2"/>
    <property type="match status" value="1"/>
</dbReference>
<accession>E9FVY6</accession>
<organism evidence="5 6">
    <name type="scientific">Daphnia pulex</name>
    <name type="common">Water flea</name>
    <dbReference type="NCBI Taxonomy" id="6669"/>
    <lineage>
        <taxon>Eukaryota</taxon>
        <taxon>Metazoa</taxon>
        <taxon>Ecdysozoa</taxon>
        <taxon>Arthropoda</taxon>
        <taxon>Crustacea</taxon>
        <taxon>Branchiopoda</taxon>
        <taxon>Diplostraca</taxon>
        <taxon>Cladocera</taxon>
        <taxon>Anomopoda</taxon>
        <taxon>Daphniidae</taxon>
        <taxon>Daphnia</taxon>
    </lineage>
</organism>
<dbReference type="ESTHER" id="dappu-e9fvy6">
    <property type="family name" value="FSH1"/>
</dbReference>
<dbReference type="eggNOG" id="KOG2551">
    <property type="taxonomic scope" value="Eukaryota"/>
</dbReference>
<dbReference type="OMA" id="EEPRGWW"/>
<evidence type="ECO:0000256" key="3">
    <source>
        <dbReference type="SAM" id="MobiDB-lite"/>
    </source>
</evidence>
<dbReference type="GO" id="GO:0005737">
    <property type="term" value="C:cytoplasm"/>
    <property type="evidence" value="ECO:0000318"/>
    <property type="project" value="GO_Central"/>
</dbReference>
<comment type="similarity">
    <text evidence="1">Belongs to the LovG family.</text>
</comment>
<dbReference type="KEGG" id="dpx:DAPPUDRAFT_220828"/>
<dbReference type="Proteomes" id="UP000000305">
    <property type="component" value="Unassembled WGS sequence"/>
</dbReference>
<dbReference type="Gene3D" id="3.40.50.1820">
    <property type="entry name" value="alpha/beta hydrolase"/>
    <property type="match status" value="1"/>
</dbReference>
<dbReference type="Pfam" id="PF03959">
    <property type="entry name" value="FSH1"/>
    <property type="match status" value="1"/>
</dbReference>
<feature type="domain" description="Serine hydrolase" evidence="4">
    <location>
        <begin position="2"/>
        <end position="216"/>
    </location>
</feature>
<dbReference type="OrthoDB" id="414698at2759"/>
<reference evidence="5 6" key="1">
    <citation type="journal article" date="2011" name="Science">
        <title>The ecoresponsive genome of Daphnia pulex.</title>
        <authorList>
            <person name="Colbourne J.K."/>
            <person name="Pfrender M.E."/>
            <person name="Gilbert D."/>
            <person name="Thomas W.K."/>
            <person name="Tucker A."/>
            <person name="Oakley T.H."/>
            <person name="Tokishita S."/>
            <person name="Aerts A."/>
            <person name="Arnold G.J."/>
            <person name="Basu M.K."/>
            <person name="Bauer D.J."/>
            <person name="Caceres C.E."/>
            <person name="Carmel L."/>
            <person name="Casola C."/>
            <person name="Choi J.H."/>
            <person name="Detter J.C."/>
            <person name="Dong Q."/>
            <person name="Dusheyko S."/>
            <person name="Eads B.D."/>
            <person name="Frohlich T."/>
            <person name="Geiler-Samerotte K.A."/>
            <person name="Gerlach D."/>
            <person name="Hatcher P."/>
            <person name="Jogdeo S."/>
            <person name="Krijgsveld J."/>
            <person name="Kriventseva E.V."/>
            <person name="Kultz D."/>
            <person name="Laforsch C."/>
            <person name="Lindquist E."/>
            <person name="Lopez J."/>
            <person name="Manak J.R."/>
            <person name="Muller J."/>
            <person name="Pangilinan J."/>
            <person name="Patwardhan R.P."/>
            <person name="Pitluck S."/>
            <person name="Pritham E.J."/>
            <person name="Rechtsteiner A."/>
            <person name="Rho M."/>
            <person name="Rogozin I.B."/>
            <person name="Sakarya O."/>
            <person name="Salamov A."/>
            <person name="Schaack S."/>
            <person name="Shapiro H."/>
            <person name="Shiga Y."/>
            <person name="Skalitzky C."/>
            <person name="Smith Z."/>
            <person name="Souvorov A."/>
            <person name="Sung W."/>
            <person name="Tang Z."/>
            <person name="Tsuchiya D."/>
            <person name="Tu H."/>
            <person name="Vos H."/>
            <person name="Wang M."/>
            <person name="Wolf Y.I."/>
            <person name="Yamagata H."/>
            <person name="Yamada T."/>
            <person name="Ye Y."/>
            <person name="Shaw J.R."/>
            <person name="Andrews J."/>
            <person name="Crease T.J."/>
            <person name="Tang H."/>
            <person name="Lucas S.M."/>
            <person name="Robertson H.M."/>
            <person name="Bork P."/>
            <person name="Koonin E.V."/>
            <person name="Zdobnov E.M."/>
            <person name="Grigoriev I.V."/>
            <person name="Lynch M."/>
            <person name="Boore J.L."/>
        </authorList>
    </citation>
    <scope>NUCLEOTIDE SEQUENCE [LARGE SCALE GENOMIC DNA]</scope>
</reference>
<protein>
    <recommendedName>
        <fullName evidence="4">Serine hydrolase domain-containing protein</fullName>
    </recommendedName>
</protein>
<feature type="region of interest" description="Disordered" evidence="3">
    <location>
        <begin position="47"/>
        <end position="70"/>
    </location>
</feature>
<dbReference type="PhylomeDB" id="E9FVY6"/>
<dbReference type="SUPFAM" id="SSF53474">
    <property type="entry name" value="alpha/beta-Hydrolases"/>
    <property type="match status" value="1"/>
</dbReference>
<dbReference type="InParanoid" id="E9FVY6"/>
<keyword evidence="6" id="KW-1185">Reference proteome</keyword>
<dbReference type="InterPro" id="IPR050593">
    <property type="entry name" value="LovG"/>
</dbReference>
<dbReference type="InterPro" id="IPR005645">
    <property type="entry name" value="FSH-like_dom"/>
</dbReference>
<evidence type="ECO:0000256" key="1">
    <source>
        <dbReference type="ARBA" id="ARBA00005863"/>
    </source>
</evidence>
<dbReference type="AlphaFoldDB" id="E9FVY6"/>
<dbReference type="FunFam" id="3.40.50.1820:FF:000073">
    <property type="entry name" value="esterase OVCA2 isoform X6"/>
    <property type="match status" value="1"/>
</dbReference>
<proteinExistence type="inferred from homology"/>
<dbReference type="PANTHER" id="PTHR48070:SF6">
    <property type="entry name" value="ESTERASE OVCA2"/>
    <property type="match status" value="1"/>
</dbReference>
<dbReference type="EMBL" id="GL732525">
    <property type="protein sequence ID" value="EFX88631.1"/>
    <property type="molecule type" value="Genomic_DNA"/>
</dbReference>
<evidence type="ECO:0000313" key="5">
    <source>
        <dbReference type="EMBL" id="EFX88631.1"/>
    </source>
</evidence>
<sequence>MRKILCLHGYRQSAQVFKDKTGSLRKLLKKHAELVYISAPHLIPATSSPAISSETQDNENVEVKPDEKTEEQRGWYFSTEALTFNSHDVTEFSWGLQESIDVISKAFEELGPFDGILGFSQGAALGSVLCHLLEKGELTFSFRFAILVSGFRSRLSPHVHFYETKQNVPTLHIIGETDRIVEKEMSEELTTYFESPQVMHHAGGHYVPATSKEKESYWTFLEKF</sequence>
<dbReference type="HOGENOM" id="CLU_051938_2_3_1"/>
<name>E9FVY6_DAPPU</name>
<evidence type="ECO:0000313" key="6">
    <source>
        <dbReference type="Proteomes" id="UP000000305"/>
    </source>
</evidence>
<dbReference type="GO" id="GO:0005634">
    <property type="term" value="C:nucleus"/>
    <property type="evidence" value="ECO:0000318"/>
    <property type="project" value="GO_Central"/>
</dbReference>
<dbReference type="STRING" id="6669.E9FVY6"/>
<dbReference type="InterPro" id="IPR029058">
    <property type="entry name" value="AB_hydrolase_fold"/>
</dbReference>
<evidence type="ECO:0000256" key="2">
    <source>
        <dbReference type="ARBA" id="ARBA00022801"/>
    </source>
</evidence>